<evidence type="ECO:0000256" key="4">
    <source>
        <dbReference type="PIRSR" id="PIRSR601613-1"/>
    </source>
</evidence>
<dbReference type="PROSITE" id="PS51318">
    <property type="entry name" value="TAT"/>
    <property type="match status" value="1"/>
</dbReference>
<keyword evidence="5" id="KW-0732">Signal</keyword>
<dbReference type="InterPro" id="IPR002937">
    <property type="entry name" value="Amino_oxidase"/>
</dbReference>
<dbReference type="Gene3D" id="3.50.50.60">
    <property type="entry name" value="FAD/NAD(P)-binding domain"/>
    <property type="match status" value="1"/>
</dbReference>
<dbReference type="OrthoDB" id="337830at2"/>
<organism evidence="8 9">
    <name type="scientific">Saccharopolyspora antimicrobica</name>
    <dbReference type="NCBI Taxonomy" id="455193"/>
    <lineage>
        <taxon>Bacteria</taxon>
        <taxon>Bacillati</taxon>
        <taxon>Actinomycetota</taxon>
        <taxon>Actinomycetes</taxon>
        <taxon>Pseudonocardiales</taxon>
        <taxon>Pseudonocardiaceae</taxon>
        <taxon>Saccharopolyspora</taxon>
    </lineage>
</organism>
<evidence type="ECO:0000256" key="5">
    <source>
        <dbReference type="SAM" id="SignalP"/>
    </source>
</evidence>
<dbReference type="PRINTS" id="PR00757">
    <property type="entry name" value="AMINEOXDASEF"/>
</dbReference>
<gene>
    <name evidence="7" type="ORF">ATL45_5843</name>
    <name evidence="8" type="ORF">SAMN05421805_113110</name>
</gene>
<feature type="domain" description="Amine oxidase" evidence="6">
    <location>
        <begin position="45"/>
        <end position="480"/>
    </location>
</feature>
<dbReference type="AlphaFoldDB" id="A0A1I5GPB5"/>
<dbReference type="GO" id="GO:0016491">
    <property type="term" value="F:oxidoreductase activity"/>
    <property type="evidence" value="ECO:0007669"/>
    <property type="project" value="UniProtKB-KW"/>
</dbReference>
<reference evidence="8 9" key="1">
    <citation type="submission" date="2016-10" db="EMBL/GenBank/DDBJ databases">
        <authorList>
            <person name="de Groot N.N."/>
        </authorList>
    </citation>
    <scope>NUCLEOTIDE SEQUENCE [LARGE SCALE GENOMIC DNA]</scope>
    <source>
        <strain evidence="8 9">CPCC 201259</strain>
    </source>
</reference>
<feature type="signal peptide" evidence="5">
    <location>
        <begin position="1"/>
        <end position="28"/>
    </location>
</feature>
<name>A0A1I5GPB5_9PSEU</name>
<dbReference type="PANTHER" id="PTHR43563:SF14">
    <property type="entry name" value="AMINE OXIDASE"/>
    <property type="match status" value="1"/>
</dbReference>
<dbReference type="EMBL" id="RBXX01000002">
    <property type="protein sequence ID" value="RKT87426.1"/>
    <property type="molecule type" value="Genomic_DNA"/>
</dbReference>
<evidence type="ECO:0000313" key="10">
    <source>
        <dbReference type="Proteomes" id="UP000270697"/>
    </source>
</evidence>
<comment type="similarity">
    <text evidence="2">Belongs to the flavin monoamine oxidase family.</text>
</comment>
<dbReference type="Proteomes" id="UP000199398">
    <property type="component" value="Unassembled WGS sequence"/>
</dbReference>
<dbReference type="EMBL" id="FOUP01000013">
    <property type="protein sequence ID" value="SFO37787.1"/>
    <property type="molecule type" value="Genomic_DNA"/>
</dbReference>
<evidence type="ECO:0000313" key="9">
    <source>
        <dbReference type="Proteomes" id="UP000199398"/>
    </source>
</evidence>
<sequence>MANGMDRRSVLRAAVAVGAGVVASPAAAAAAGARITDVIVIGAGLAGLAAARDLVAAGLTVTVLEARTRPGGRVGDVRTAGGLSVDGGAQFVGPTQDNMTALARDYGVAIQPTYTGGRSVFWRDGKASYFEVDHAFPPELNDPAVDAAIAEIDALSAGFPVGEPWRHPQAAELDAITFTEWIGRRSSSDLAHLILGRVSGSAVVSAPPEEVSALYMLNYYAAAGDGRNPGTYQRLMGTAGGAQESFLDGAVRIPEGIARELGERVVFGAPVRRLRQNRDHVIAHSDRGVHRGRKAIVAMSPAISGQIYYDPLLPAARRRLTTGYRMGNIGKFVAVYDRPWWREAGLSGQLVGNGSPIDVVYESYRNGKHVLIGFVAPKPMRRLDHVPANWFAAECKRALVGYFGRAAANMSDFGFVRWDNEKWSRGGPVAVTAPGVLAAHGRALREPVGHLHWAGTETTDYWIGYMEGAVRSGRRAAAEVVAELG</sequence>
<evidence type="ECO:0000256" key="1">
    <source>
        <dbReference type="ARBA" id="ARBA00001974"/>
    </source>
</evidence>
<dbReference type="STRING" id="455193.SAMN05421805_113110"/>
<dbReference type="InterPro" id="IPR050703">
    <property type="entry name" value="Flavin_MAO"/>
</dbReference>
<dbReference type="PANTHER" id="PTHR43563">
    <property type="entry name" value="AMINE OXIDASE"/>
    <property type="match status" value="1"/>
</dbReference>
<comment type="cofactor">
    <cofactor evidence="1">
        <name>FAD</name>
        <dbReference type="ChEBI" id="CHEBI:57692"/>
    </cofactor>
</comment>
<proteinExistence type="inferred from homology"/>
<dbReference type="SUPFAM" id="SSF51905">
    <property type="entry name" value="FAD/NAD(P)-binding domain"/>
    <property type="match status" value="1"/>
</dbReference>
<reference evidence="7 10" key="2">
    <citation type="submission" date="2018-10" db="EMBL/GenBank/DDBJ databases">
        <title>Sequencing the genomes of 1000 actinobacteria strains.</title>
        <authorList>
            <person name="Klenk H.-P."/>
        </authorList>
    </citation>
    <scope>NUCLEOTIDE SEQUENCE [LARGE SCALE GENOMIC DNA]</scope>
    <source>
        <strain evidence="7 10">DSM 45119</strain>
    </source>
</reference>
<dbReference type="InterPro" id="IPR006311">
    <property type="entry name" value="TAT_signal"/>
</dbReference>
<evidence type="ECO:0000256" key="2">
    <source>
        <dbReference type="ARBA" id="ARBA00005995"/>
    </source>
</evidence>
<dbReference type="InterPro" id="IPR001613">
    <property type="entry name" value="Flavin_amine_oxidase"/>
</dbReference>
<keyword evidence="10" id="KW-1185">Reference proteome</keyword>
<evidence type="ECO:0000256" key="3">
    <source>
        <dbReference type="ARBA" id="ARBA00023002"/>
    </source>
</evidence>
<feature type="binding site" evidence="4">
    <location>
        <position position="457"/>
    </location>
    <ligand>
        <name>FAD</name>
        <dbReference type="ChEBI" id="CHEBI:57692"/>
    </ligand>
</feature>
<evidence type="ECO:0000259" key="6">
    <source>
        <dbReference type="Pfam" id="PF01593"/>
    </source>
</evidence>
<evidence type="ECO:0000313" key="8">
    <source>
        <dbReference type="EMBL" id="SFO37787.1"/>
    </source>
</evidence>
<keyword evidence="3" id="KW-0560">Oxidoreductase</keyword>
<dbReference type="Proteomes" id="UP000270697">
    <property type="component" value="Unassembled WGS sequence"/>
</dbReference>
<feature type="chain" id="PRO_5011601525" evidence="5">
    <location>
        <begin position="29"/>
        <end position="485"/>
    </location>
</feature>
<dbReference type="Pfam" id="PF01593">
    <property type="entry name" value="Amino_oxidase"/>
    <property type="match status" value="1"/>
</dbReference>
<dbReference type="Gene3D" id="3.90.660.10">
    <property type="match status" value="1"/>
</dbReference>
<accession>A0A1I5GPB5</accession>
<feature type="binding site" evidence="4">
    <location>
        <begin position="65"/>
        <end position="66"/>
    </location>
    <ligand>
        <name>FAD</name>
        <dbReference type="ChEBI" id="CHEBI:57692"/>
    </ligand>
</feature>
<dbReference type="SUPFAM" id="SSF54373">
    <property type="entry name" value="FAD-linked reductases, C-terminal domain"/>
    <property type="match status" value="1"/>
</dbReference>
<evidence type="ECO:0000313" key="7">
    <source>
        <dbReference type="EMBL" id="RKT87426.1"/>
    </source>
</evidence>
<feature type="binding site" evidence="4">
    <location>
        <position position="374"/>
    </location>
    <ligand>
        <name>substrate</name>
    </ligand>
</feature>
<feature type="binding site" evidence="4">
    <location>
        <position position="271"/>
    </location>
    <ligand>
        <name>FAD</name>
        <dbReference type="ChEBI" id="CHEBI:57692"/>
    </ligand>
</feature>
<protein>
    <submittedName>
        <fullName evidence="8">Monoamine oxidase</fullName>
    </submittedName>
</protein>
<dbReference type="Gene3D" id="1.10.405.10">
    <property type="entry name" value="Guanine Nucleotide Dissociation Inhibitor, domain 1"/>
    <property type="match status" value="1"/>
</dbReference>
<dbReference type="InterPro" id="IPR036188">
    <property type="entry name" value="FAD/NAD-bd_sf"/>
</dbReference>